<dbReference type="EMBL" id="MK673511">
    <property type="protein sequence ID" value="QBZ70553.1"/>
    <property type="molecule type" value="Genomic_DNA"/>
</dbReference>
<dbReference type="RefSeq" id="YP_009821765.1">
    <property type="nucleotide sequence ID" value="NC_048179.1"/>
</dbReference>
<keyword evidence="3" id="KW-1185">Reference proteome</keyword>
<organism evidence="2 3">
    <name type="scientific">Salmonella phage ZCSE2</name>
    <dbReference type="NCBI Taxonomy" id="2562175"/>
    <lineage>
        <taxon>Viruses</taxon>
        <taxon>Duplodnaviria</taxon>
        <taxon>Heunggongvirae</taxon>
        <taxon>Uroviricota</taxon>
        <taxon>Caudoviricetes</taxon>
        <taxon>Loughboroughvirus</taxon>
        <taxon>Loughboroughvirus ZCSE2</taxon>
    </lineage>
</organism>
<evidence type="ECO:0000259" key="1">
    <source>
        <dbReference type="PROSITE" id="PS51038"/>
    </source>
</evidence>
<dbReference type="InterPro" id="IPR001025">
    <property type="entry name" value="BAH_dom"/>
</dbReference>
<name>A0A4D6DW38_9CAUD</name>
<dbReference type="GO" id="GO:0003682">
    <property type="term" value="F:chromatin binding"/>
    <property type="evidence" value="ECO:0007669"/>
    <property type="project" value="InterPro"/>
</dbReference>
<dbReference type="KEGG" id="vg:55013251"/>
<sequence>MKTKNYIKRVENLNELAKGDRVLIADPTSKPLIGYVESISDMTDGSICVYVDIRWRKRRKLVEKWYDDQSGILASDKFKLVFGFTELYATDLSMKNALARINFKPYYFRELPF</sequence>
<dbReference type="PROSITE" id="PS51038">
    <property type="entry name" value="BAH"/>
    <property type="match status" value="1"/>
</dbReference>
<protein>
    <recommendedName>
        <fullName evidence="1">BAH domain-containing protein</fullName>
    </recommendedName>
</protein>
<evidence type="ECO:0000313" key="3">
    <source>
        <dbReference type="Proteomes" id="UP000297083"/>
    </source>
</evidence>
<evidence type="ECO:0000313" key="2">
    <source>
        <dbReference type="EMBL" id="QBZ70553.1"/>
    </source>
</evidence>
<feature type="domain" description="BAH" evidence="1">
    <location>
        <begin position="14"/>
        <end position="113"/>
    </location>
</feature>
<dbReference type="Proteomes" id="UP000297083">
    <property type="component" value="Segment"/>
</dbReference>
<reference evidence="2 3" key="1">
    <citation type="submission" date="2019-03" db="EMBL/GenBank/DDBJ databases">
        <authorList>
            <person name="Connerton I.F."/>
            <person name="El-Shibiny A."/>
            <person name="Hooton S."/>
            <person name="Mohamed A."/>
            <person name="Taha O."/>
            <person name="E-Sherif H.M."/>
            <person name="Connerton P.L."/>
        </authorList>
    </citation>
    <scope>NUCLEOTIDE SEQUENCE [LARGE SCALE GENOMIC DNA]</scope>
</reference>
<proteinExistence type="predicted"/>
<dbReference type="GeneID" id="55013251"/>
<accession>A0A4D6DW38</accession>